<feature type="transmembrane region" description="Helical" evidence="7">
    <location>
        <begin position="217"/>
        <end position="238"/>
    </location>
</feature>
<keyword evidence="10" id="KW-1185">Reference proteome</keyword>
<evidence type="ECO:0000256" key="7">
    <source>
        <dbReference type="RuleBase" id="RU363032"/>
    </source>
</evidence>
<evidence type="ECO:0000256" key="5">
    <source>
        <dbReference type="ARBA" id="ARBA00022989"/>
    </source>
</evidence>
<feature type="transmembrane region" description="Helical" evidence="7">
    <location>
        <begin position="9"/>
        <end position="27"/>
    </location>
</feature>
<feature type="transmembrane region" description="Helical" evidence="7">
    <location>
        <begin position="141"/>
        <end position="160"/>
    </location>
</feature>
<comment type="caution">
    <text evidence="9">The sequence shown here is derived from an EMBL/GenBank/DDBJ whole genome shotgun (WGS) entry which is preliminary data.</text>
</comment>
<comment type="subcellular location">
    <subcellularLocation>
        <location evidence="1 7">Cell membrane</location>
        <topology evidence="1 7">Multi-pass membrane protein</topology>
    </subcellularLocation>
</comment>
<keyword evidence="3" id="KW-1003">Cell membrane</keyword>
<reference evidence="9" key="2">
    <citation type="journal article" date="2023" name="Int. J. Syst. Evol. Microbiol.">
        <title>Streptomyces marispadix sp. nov., isolated from marine beach sediment of the Northern Coast of Portugal.</title>
        <authorList>
            <person name="dos Santos J.D.N."/>
            <person name="Vitorino I.R."/>
            <person name="Kallscheuer N."/>
            <person name="Srivastava A."/>
            <person name="Krautwurst S."/>
            <person name="Marz M."/>
            <person name="Jogler C."/>
            <person name="Lobo Da Cunha A."/>
            <person name="Catita J."/>
            <person name="Goncalves H."/>
            <person name="Gonzalez I."/>
            <person name="Reyes F."/>
            <person name="Lage O.M."/>
        </authorList>
    </citation>
    <scope>NUCLEOTIDE SEQUENCE</scope>
    <source>
        <strain evidence="9">M600PL45_2</strain>
    </source>
</reference>
<sequence>MTSKILRRLFHSVLVLLGLTVVVFGLLDLGGDPAAQLSSPDATPQEIEAFRHEHGFDRPLPVQYLEWLGRAIQGDLGFSYRQGVPALSVVLDSMPATLLLIVASLAVAFLVAIPAGILAAVRRGSRFDRLVISGAVFTQSLPTFWLGIVMILFFAVNLRWLPESGGGGPEYLVMPAVALGAFQVGTYARLLRSSMVEVLDSEFVRTARAKGLSRHRVVLVHALRNAAIPVITVIGLQIGELYGGTVITETVFGWPGANRQAVQSITGHDMPVVLAYILVVGTLVLLTNLVVEALYGVLDVRTRDKAAA</sequence>
<evidence type="ECO:0000256" key="1">
    <source>
        <dbReference type="ARBA" id="ARBA00004651"/>
    </source>
</evidence>
<evidence type="ECO:0000256" key="3">
    <source>
        <dbReference type="ARBA" id="ARBA00022475"/>
    </source>
</evidence>
<feature type="transmembrane region" description="Helical" evidence="7">
    <location>
        <begin position="172"/>
        <end position="191"/>
    </location>
</feature>
<feature type="transmembrane region" description="Helical" evidence="7">
    <location>
        <begin position="273"/>
        <end position="298"/>
    </location>
</feature>
<keyword evidence="6 7" id="KW-0472">Membrane</keyword>
<organism evidence="9 10">
    <name type="scientific">Streptomyces marispadix</name>
    <dbReference type="NCBI Taxonomy" id="2922868"/>
    <lineage>
        <taxon>Bacteria</taxon>
        <taxon>Bacillati</taxon>
        <taxon>Actinomycetota</taxon>
        <taxon>Actinomycetes</taxon>
        <taxon>Kitasatosporales</taxon>
        <taxon>Streptomycetaceae</taxon>
        <taxon>Streptomyces</taxon>
    </lineage>
</organism>
<dbReference type="RefSeq" id="WP_241062674.1">
    <property type="nucleotide sequence ID" value="NZ_JAKWJU010000002.1"/>
</dbReference>
<evidence type="ECO:0000256" key="6">
    <source>
        <dbReference type="ARBA" id="ARBA00023136"/>
    </source>
</evidence>
<accession>A0ABS9T5K2</accession>
<dbReference type="InterPro" id="IPR045621">
    <property type="entry name" value="BPD_transp_1_N"/>
</dbReference>
<evidence type="ECO:0000313" key="10">
    <source>
        <dbReference type="Proteomes" id="UP001166784"/>
    </source>
</evidence>
<feature type="transmembrane region" description="Helical" evidence="7">
    <location>
        <begin position="98"/>
        <end position="121"/>
    </location>
</feature>
<dbReference type="Gene3D" id="1.10.3720.10">
    <property type="entry name" value="MetI-like"/>
    <property type="match status" value="1"/>
</dbReference>
<dbReference type="CDD" id="cd06261">
    <property type="entry name" value="TM_PBP2"/>
    <property type="match status" value="1"/>
</dbReference>
<dbReference type="EMBL" id="JAKWJU010000002">
    <property type="protein sequence ID" value="MCH6163809.1"/>
    <property type="molecule type" value="Genomic_DNA"/>
</dbReference>
<dbReference type="PROSITE" id="PS50928">
    <property type="entry name" value="ABC_TM1"/>
    <property type="match status" value="1"/>
</dbReference>
<keyword evidence="4 7" id="KW-0812">Transmembrane</keyword>
<dbReference type="Pfam" id="PF19300">
    <property type="entry name" value="BPD_transp_1_N"/>
    <property type="match status" value="1"/>
</dbReference>
<evidence type="ECO:0000259" key="8">
    <source>
        <dbReference type="PROSITE" id="PS50928"/>
    </source>
</evidence>
<dbReference type="PANTHER" id="PTHR43163">
    <property type="entry name" value="DIPEPTIDE TRANSPORT SYSTEM PERMEASE PROTEIN DPPB-RELATED"/>
    <property type="match status" value="1"/>
</dbReference>
<evidence type="ECO:0000313" key="9">
    <source>
        <dbReference type="EMBL" id="MCH6163809.1"/>
    </source>
</evidence>
<protein>
    <submittedName>
        <fullName evidence="9">ABC transporter permease</fullName>
    </submittedName>
</protein>
<dbReference type="Proteomes" id="UP001166784">
    <property type="component" value="Unassembled WGS sequence"/>
</dbReference>
<dbReference type="InterPro" id="IPR000515">
    <property type="entry name" value="MetI-like"/>
</dbReference>
<feature type="domain" description="ABC transmembrane type-1" evidence="8">
    <location>
        <begin position="94"/>
        <end position="295"/>
    </location>
</feature>
<comment type="similarity">
    <text evidence="7">Belongs to the binding-protein-dependent transport system permease family.</text>
</comment>
<keyword evidence="2 7" id="KW-0813">Transport</keyword>
<gene>
    <name evidence="9" type="ORF">MMA15_26435</name>
</gene>
<keyword evidence="5 7" id="KW-1133">Transmembrane helix</keyword>
<dbReference type="SUPFAM" id="SSF161098">
    <property type="entry name" value="MetI-like"/>
    <property type="match status" value="1"/>
</dbReference>
<name>A0ABS9T5K2_9ACTN</name>
<dbReference type="PANTHER" id="PTHR43163:SF6">
    <property type="entry name" value="DIPEPTIDE TRANSPORT SYSTEM PERMEASE PROTEIN DPPB-RELATED"/>
    <property type="match status" value="1"/>
</dbReference>
<dbReference type="InterPro" id="IPR035906">
    <property type="entry name" value="MetI-like_sf"/>
</dbReference>
<evidence type="ECO:0000256" key="2">
    <source>
        <dbReference type="ARBA" id="ARBA00022448"/>
    </source>
</evidence>
<reference evidence="9" key="1">
    <citation type="submission" date="2022-03" db="EMBL/GenBank/DDBJ databases">
        <authorList>
            <person name="Santos J.D.N."/>
            <person name="Kallscheuer N."/>
            <person name="Jogler C."/>
            <person name="Lage O.M."/>
        </authorList>
    </citation>
    <scope>NUCLEOTIDE SEQUENCE</scope>
    <source>
        <strain evidence="9">M600PL45_2</strain>
    </source>
</reference>
<evidence type="ECO:0000256" key="4">
    <source>
        <dbReference type="ARBA" id="ARBA00022692"/>
    </source>
</evidence>
<dbReference type="Pfam" id="PF00528">
    <property type="entry name" value="BPD_transp_1"/>
    <property type="match status" value="1"/>
</dbReference>
<proteinExistence type="inferred from homology"/>